<sequence>MCPQTQPNMSSTSHLELPLELLEYTVDYLHDDVHALRTCSLTCQSLLPVTRLHLFRCIILRRVPDCLRFLDALETSAHTHARIADYVKDLRTPFMALVSRGERKGWRFELLRRILRDLHHLGSLRLYAFDWMGFMDLLYVDASVGSLRGVMAAFFPFPELKELLIDNLVSRSHHELTLLISLFPRLSRLELQWTFMSRTTEPLPEPSYDVNDFQSIGRLATHMQTLVADFGCGSDLMVAGIVETLLSPPFHVCFSQIEWETTPAGLRRANRDDTQLLNEVLRSSEHKLESLKVTFGEDSWLEDLELSRYKRLTNLSFTFRNDDEGLFLPHLPGLVSGIASQRLQEVHFHIEADGDEVPWDFVDWPSLDRALASLHKRCPSITLTFHFYGLLLLGQAKPDIVKPLKERIIQTLQVGMRVAAVLSAMVYGPPEDSDQPLNMTLKIEPDEHHWVNVET</sequence>
<gene>
    <name evidence="1" type="ORF">DAEQUDRAFT_731233</name>
</gene>
<dbReference type="OrthoDB" id="2921803at2759"/>
<accession>A0A165MDQ8</accession>
<evidence type="ECO:0000313" key="1">
    <source>
        <dbReference type="EMBL" id="KZT65546.1"/>
    </source>
</evidence>
<evidence type="ECO:0000313" key="2">
    <source>
        <dbReference type="Proteomes" id="UP000076727"/>
    </source>
</evidence>
<reference evidence="1 2" key="1">
    <citation type="journal article" date="2016" name="Mol. Biol. Evol.">
        <title>Comparative Genomics of Early-Diverging Mushroom-Forming Fungi Provides Insights into the Origins of Lignocellulose Decay Capabilities.</title>
        <authorList>
            <person name="Nagy L.G."/>
            <person name="Riley R."/>
            <person name="Tritt A."/>
            <person name="Adam C."/>
            <person name="Daum C."/>
            <person name="Floudas D."/>
            <person name="Sun H."/>
            <person name="Yadav J.S."/>
            <person name="Pangilinan J."/>
            <person name="Larsson K.H."/>
            <person name="Matsuura K."/>
            <person name="Barry K."/>
            <person name="Labutti K."/>
            <person name="Kuo R."/>
            <person name="Ohm R.A."/>
            <person name="Bhattacharya S.S."/>
            <person name="Shirouzu T."/>
            <person name="Yoshinaga Y."/>
            <person name="Martin F.M."/>
            <person name="Grigoriev I.V."/>
            <person name="Hibbett D.S."/>
        </authorList>
    </citation>
    <scope>NUCLEOTIDE SEQUENCE [LARGE SCALE GENOMIC DNA]</scope>
    <source>
        <strain evidence="1 2">L-15889</strain>
    </source>
</reference>
<proteinExistence type="predicted"/>
<dbReference type="EMBL" id="KV429103">
    <property type="protein sequence ID" value="KZT65546.1"/>
    <property type="molecule type" value="Genomic_DNA"/>
</dbReference>
<name>A0A165MDQ8_9APHY</name>
<dbReference type="AlphaFoldDB" id="A0A165MDQ8"/>
<evidence type="ECO:0008006" key="3">
    <source>
        <dbReference type="Google" id="ProtNLM"/>
    </source>
</evidence>
<keyword evidence="2" id="KW-1185">Reference proteome</keyword>
<dbReference type="Proteomes" id="UP000076727">
    <property type="component" value="Unassembled WGS sequence"/>
</dbReference>
<organism evidence="1 2">
    <name type="scientific">Daedalea quercina L-15889</name>
    <dbReference type="NCBI Taxonomy" id="1314783"/>
    <lineage>
        <taxon>Eukaryota</taxon>
        <taxon>Fungi</taxon>
        <taxon>Dikarya</taxon>
        <taxon>Basidiomycota</taxon>
        <taxon>Agaricomycotina</taxon>
        <taxon>Agaricomycetes</taxon>
        <taxon>Polyporales</taxon>
        <taxon>Fomitopsis</taxon>
    </lineage>
</organism>
<protein>
    <recommendedName>
        <fullName evidence="3">F-box domain-containing protein</fullName>
    </recommendedName>
</protein>